<protein>
    <recommendedName>
        <fullName evidence="12">Mitochondrial carrier protein</fullName>
    </recommendedName>
</protein>
<dbReference type="Pfam" id="PF00153">
    <property type="entry name" value="Mito_carr"/>
    <property type="match status" value="5"/>
</dbReference>
<feature type="compositionally biased region" description="Low complexity" evidence="9">
    <location>
        <begin position="368"/>
        <end position="390"/>
    </location>
</feature>
<feature type="repeat" description="Solcar" evidence="8">
    <location>
        <begin position="124"/>
        <end position="205"/>
    </location>
</feature>
<evidence type="ECO:0000256" key="1">
    <source>
        <dbReference type="ARBA" id="ARBA00004141"/>
    </source>
</evidence>
<dbReference type="Gene3D" id="1.50.40.10">
    <property type="entry name" value="Mitochondrial carrier domain"/>
    <property type="match status" value="3"/>
</dbReference>
<proteinExistence type="inferred from homology"/>
<comment type="caution">
    <text evidence="10">The sequence shown here is derived from an EMBL/GenBank/DDBJ whole genome shotgun (WGS) entry which is preliminary data.</text>
</comment>
<dbReference type="PRINTS" id="PR00926">
    <property type="entry name" value="MITOCARRIER"/>
</dbReference>
<evidence type="ECO:0000256" key="4">
    <source>
        <dbReference type="ARBA" id="ARBA00022692"/>
    </source>
</evidence>
<dbReference type="InterPro" id="IPR018108">
    <property type="entry name" value="MCP_transmembrane"/>
</dbReference>
<evidence type="ECO:0000256" key="5">
    <source>
        <dbReference type="ARBA" id="ARBA00022737"/>
    </source>
</evidence>
<feature type="repeat" description="Solcar" evidence="8">
    <location>
        <begin position="474"/>
        <end position="556"/>
    </location>
</feature>
<dbReference type="GO" id="GO:0055085">
    <property type="term" value="P:transmembrane transport"/>
    <property type="evidence" value="ECO:0007669"/>
    <property type="project" value="InterPro"/>
</dbReference>
<evidence type="ECO:0000313" key="11">
    <source>
        <dbReference type="Proteomes" id="UP001515480"/>
    </source>
</evidence>
<evidence type="ECO:0000256" key="8">
    <source>
        <dbReference type="PROSITE-ProRule" id="PRU00282"/>
    </source>
</evidence>
<feature type="repeat" description="Solcar" evidence="8">
    <location>
        <begin position="393"/>
        <end position="465"/>
    </location>
</feature>
<feature type="region of interest" description="Disordered" evidence="9">
    <location>
        <begin position="356"/>
        <end position="390"/>
    </location>
</feature>
<keyword evidence="7 8" id="KW-0472">Membrane</keyword>
<dbReference type="InterPro" id="IPR002067">
    <property type="entry name" value="MCP"/>
</dbReference>
<evidence type="ECO:0000256" key="3">
    <source>
        <dbReference type="ARBA" id="ARBA00022448"/>
    </source>
</evidence>
<dbReference type="AlphaFoldDB" id="A0AB34IGQ7"/>
<keyword evidence="11" id="KW-1185">Reference proteome</keyword>
<evidence type="ECO:0000313" key="10">
    <source>
        <dbReference type="EMBL" id="KAL1496834.1"/>
    </source>
</evidence>
<dbReference type="Proteomes" id="UP001515480">
    <property type="component" value="Unassembled WGS sequence"/>
</dbReference>
<name>A0AB34IGQ7_PRYPA</name>
<evidence type="ECO:0000256" key="6">
    <source>
        <dbReference type="ARBA" id="ARBA00022989"/>
    </source>
</evidence>
<dbReference type="InterPro" id="IPR023395">
    <property type="entry name" value="MCP_dom_sf"/>
</dbReference>
<feature type="repeat" description="Solcar" evidence="8">
    <location>
        <begin position="221"/>
        <end position="299"/>
    </location>
</feature>
<dbReference type="PANTHER" id="PTHR45667">
    <property type="entry name" value="S-ADENOSYLMETHIONINE MITOCHONDRIAL CARRIER PROTEIN"/>
    <property type="match status" value="1"/>
</dbReference>
<evidence type="ECO:0000256" key="9">
    <source>
        <dbReference type="SAM" id="MobiDB-lite"/>
    </source>
</evidence>
<dbReference type="GO" id="GO:0016020">
    <property type="term" value="C:membrane"/>
    <property type="evidence" value="ECO:0007669"/>
    <property type="project" value="UniProtKB-SubCell"/>
</dbReference>
<keyword evidence="3" id="KW-0813">Transport</keyword>
<dbReference type="EMBL" id="JBGBPQ010000028">
    <property type="protein sequence ID" value="KAL1496834.1"/>
    <property type="molecule type" value="Genomic_DNA"/>
</dbReference>
<dbReference type="SUPFAM" id="SSF103506">
    <property type="entry name" value="Mitochondrial carrier"/>
    <property type="match status" value="2"/>
</dbReference>
<evidence type="ECO:0000256" key="7">
    <source>
        <dbReference type="ARBA" id="ARBA00023136"/>
    </source>
</evidence>
<feature type="repeat" description="Solcar" evidence="8">
    <location>
        <begin position="42"/>
        <end position="115"/>
    </location>
</feature>
<comment type="similarity">
    <text evidence="2">Belongs to the mitochondrial carrier (TC 2.A.29) family.</text>
</comment>
<feature type="repeat" description="Solcar" evidence="8">
    <location>
        <begin position="566"/>
        <end position="653"/>
    </location>
</feature>
<evidence type="ECO:0008006" key="12">
    <source>
        <dbReference type="Google" id="ProtNLM"/>
    </source>
</evidence>
<keyword evidence="4 8" id="KW-0812">Transmembrane</keyword>
<sequence>MDDPAASPDASSSTWRRHSLSLPSGAKVFGWMAVPPPDDGRRPFALSVLAGGCASATVDVAIHPLDTLKTRLQAPQGFVASGGYRGLFRGVLPAALGAVPGGAVFFGTYEYTKARVRPAGEGAAHWSFDAVAATTAAMASCLFRNPAAVVTQRLQVGQFDTLLAAVRSIAEGGPAAFYRGLTASLARELPFAFIQFPLYESLKRLLAPISGLPFGDITPAQGALCGSLSGAVAAAATTPFDTLKTRQMLGMELGLFALTRDIVRKEGWVVLFSGMGPRVGWMTVGGCIFFGVYEQCMLALTQLYRAAQQERMHSDEPATHATRLLKTSSLTHFPAAPLLYLHLTASIYPSASAFPLQQRDSGDRSSRPADAPASLAAPEAAPPAAGTGASEPVRAGVALLSGGMAGMMIDCILFPVDTLKTRAIHGVRFSWQDTWSLWNGLGAALLPAVPAAGVFFFTYEGIKGQAEQLMPRGSEAATPFVAAAVAEAVSCVVRVPAELVKMRLQVNRDASIGAALRSTWVHGGVGGLYKGLAATLLLDLPFAMIQLPLFEALKAWPPLRRSHSEVTAVDGALAGGLAGAIAAFVTTPMDVVRTRHVLRPQAAGESSSFLHTARLIYQMSGVRGFCTGVVPRTGYMFLGGVVYLGTYNYCCSTISKLAPFRC</sequence>
<accession>A0AB34IGQ7</accession>
<dbReference type="PROSITE" id="PS50920">
    <property type="entry name" value="SOLCAR"/>
    <property type="match status" value="6"/>
</dbReference>
<gene>
    <name evidence="10" type="ORF">AB1Y20_014420</name>
</gene>
<comment type="subcellular location">
    <subcellularLocation>
        <location evidence="1">Membrane</location>
        <topology evidence="1">Multi-pass membrane protein</topology>
    </subcellularLocation>
</comment>
<evidence type="ECO:0000256" key="2">
    <source>
        <dbReference type="ARBA" id="ARBA00006375"/>
    </source>
</evidence>
<reference evidence="10 11" key="1">
    <citation type="journal article" date="2024" name="Science">
        <title>Giant polyketide synthase enzymes in the biosynthesis of giant marine polyether toxins.</title>
        <authorList>
            <person name="Fallon T.R."/>
            <person name="Shende V.V."/>
            <person name="Wierzbicki I.H."/>
            <person name="Pendleton A.L."/>
            <person name="Watervoot N.F."/>
            <person name="Auber R.P."/>
            <person name="Gonzalez D.J."/>
            <person name="Wisecaver J.H."/>
            <person name="Moore B.S."/>
        </authorList>
    </citation>
    <scope>NUCLEOTIDE SEQUENCE [LARGE SCALE GENOMIC DNA]</scope>
    <source>
        <strain evidence="10 11">12B1</strain>
    </source>
</reference>
<organism evidence="10 11">
    <name type="scientific">Prymnesium parvum</name>
    <name type="common">Toxic golden alga</name>
    <dbReference type="NCBI Taxonomy" id="97485"/>
    <lineage>
        <taxon>Eukaryota</taxon>
        <taxon>Haptista</taxon>
        <taxon>Haptophyta</taxon>
        <taxon>Prymnesiophyceae</taxon>
        <taxon>Prymnesiales</taxon>
        <taxon>Prymnesiaceae</taxon>
        <taxon>Prymnesium</taxon>
    </lineage>
</organism>
<keyword evidence="5" id="KW-0677">Repeat</keyword>
<keyword evidence="6" id="KW-1133">Transmembrane helix</keyword>